<reference evidence="6 7" key="1">
    <citation type="submission" date="2020-05" db="EMBL/GenBank/DDBJ databases">
        <authorList>
            <person name="Whitworth D."/>
        </authorList>
    </citation>
    <scope>NUCLEOTIDE SEQUENCE [LARGE SCALE GENOMIC DNA]</scope>
    <source>
        <strain evidence="6 7">AB043B</strain>
    </source>
</reference>
<evidence type="ECO:0000256" key="1">
    <source>
        <dbReference type="ARBA" id="ARBA00004613"/>
    </source>
</evidence>
<dbReference type="Pfam" id="PF24517">
    <property type="entry name" value="CBM96"/>
    <property type="match status" value="2"/>
</dbReference>
<evidence type="ECO:0000259" key="5">
    <source>
        <dbReference type="Pfam" id="PF24517"/>
    </source>
</evidence>
<comment type="caution">
    <text evidence="6">The sequence shown here is derived from an EMBL/GenBank/DDBJ whole genome shotgun (WGS) entry which is preliminary data.</text>
</comment>
<comment type="subcellular location">
    <subcellularLocation>
        <location evidence="1">Secreted</location>
    </subcellularLocation>
</comment>
<keyword evidence="2" id="KW-0964">Secreted</keyword>
<dbReference type="InterPro" id="IPR055372">
    <property type="entry name" value="CBM96"/>
</dbReference>
<name>A0A7Y4NNW8_9BACT</name>
<feature type="domain" description="Carbohydrate-binding module family 96" evidence="5">
    <location>
        <begin position="235"/>
        <end position="345"/>
    </location>
</feature>
<evidence type="ECO:0000256" key="3">
    <source>
        <dbReference type="ARBA" id="ARBA00022729"/>
    </source>
</evidence>
<dbReference type="RefSeq" id="WP_171432659.1">
    <property type="nucleotide sequence ID" value="NZ_JABFJV010000002.1"/>
</dbReference>
<evidence type="ECO:0000313" key="7">
    <source>
        <dbReference type="Proteomes" id="UP000563426"/>
    </source>
</evidence>
<dbReference type="GO" id="GO:0005576">
    <property type="term" value="C:extracellular region"/>
    <property type="evidence" value="ECO:0007669"/>
    <property type="project" value="UniProtKB-SubCell"/>
</dbReference>
<dbReference type="NCBIfam" id="NF033679">
    <property type="entry name" value="DNRLRE_dom"/>
    <property type="match status" value="2"/>
</dbReference>
<evidence type="ECO:0000256" key="2">
    <source>
        <dbReference type="ARBA" id="ARBA00022525"/>
    </source>
</evidence>
<dbReference type="PROSITE" id="PS51257">
    <property type="entry name" value="PROKAR_LIPOPROTEIN"/>
    <property type="match status" value="1"/>
</dbReference>
<evidence type="ECO:0000313" key="6">
    <source>
        <dbReference type="EMBL" id="NOK31704.1"/>
    </source>
</evidence>
<dbReference type="EMBL" id="JABFJV010000002">
    <property type="protein sequence ID" value="NOK31704.1"/>
    <property type="molecule type" value="Genomic_DNA"/>
</dbReference>
<proteinExistence type="predicted"/>
<keyword evidence="3" id="KW-0732">Signal</keyword>
<feature type="domain" description="Carbohydrate-binding module family 96" evidence="5">
    <location>
        <begin position="61"/>
        <end position="210"/>
    </location>
</feature>
<gene>
    <name evidence="6" type="ORF">HMI49_00620</name>
</gene>
<sequence length="394" mass="42162">MSLKCAGSAAGLGLLLLAGTGCGPQGEGAGDLDALELADEEVAPMPEGQQASALSPGRTNSAHASADARTDASSEHTNYGDTTRLRADASPASESFLRFDFVGLGAPVNNAKLRLYATTGSKSTLTAWPVSNTWTESTITWDNRPLYDGGPVLHTSIPVEDESWVELDATEVVQGDGTYSFGVGMGSPDGASFVSRNSTLEQLRPVLFVNTEPANCTPGTLVESFEVNHPDRVFYVSEASPDSRLSRKTSLWVDADVGRETFLSFIVDPRGRDIKRAVLAFSSRDDGTQHGPQLYQVVPGTWTPESRTWNTRPQLEPTPIAEMGAIPPFTTVKLDVTELVRSSTGTLGGNGTGFRLEFGLRSDSSDGVEFYSPYGASDAVWPRLALYFDRPCPP</sequence>
<organism evidence="6 7">
    <name type="scientific">Corallococcus exercitus</name>
    <dbReference type="NCBI Taxonomy" id="2316736"/>
    <lineage>
        <taxon>Bacteria</taxon>
        <taxon>Pseudomonadati</taxon>
        <taxon>Myxococcota</taxon>
        <taxon>Myxococcia</taxon>
        <taxon>Myxococcales</taxon>
        <taxon>Cystobacterineae</taxon>
        <taxon>Myxococcaceae</taxon>
        <taxon>Corallococcus</taxon>
    </lineage>
</organism>
<feature type="compositionally biased region" description="Polar residues" evidence="4">
    <location>
        <begin position="49"/>
        <end position="63"/>
    </location>
</feature>
<accession>A0A7Y4NNW8</accession>
<evidence type="ECO:0000256" key="4">
    <source>
        <dbReference type="SAM" id="MobiDB-lite"/>
    </source>
</evidence>
<protein>
    <submittedName>
        <fullName evidence="6">DNRLRE domain-containing protein</fullName>
    </submittedName>
</protein>
<keyword evidence="7" id="KW-1185">Reference proteome</keyword>
<dbReference type="AlphaFoldDB" id="A0A7Y4NNW8"/>
<dbReference type="Proteomes" id="UP000563426">
    <property type="component" value="Unassembled WGS sequence"/>
</dbReference>
<feature type="region of interest" description="Disordered" evidence="4">
    <location>
        <begin position="46"/>
        <end position="86"/>
    </location>
</feature>